<dbReference type="RefSeq" id="WP_235817202.1">
    <property type="nucleotide sequence ID" value="NZ_MUXZ01000021.1"/>
</dbReference>
<dbReference type="InterPro" id="IPR010982">
    <property type="entry name" value="Lambda_DNA-bd_dom_sf"/>
</dbReference>
<dbReference type="PROSITE" id="PS50943">
    <property type="entry name" value="HTH_CROC1"/>
    <property type="match status" value="1"/>
</dbReference>
<dbReference type="CDD" id="cd00093">
    <property type="entry name" value="HTH_XRE"/>
    <property type="match status" value="1"/>
</dbReference>
<reference evidence="3 4" key="1">
    <citation type="submission" date="2018-06" db="EMBL/GenBank/DDBJ databases">
        <authorList>
            <consortium name="Pathogen Informatics"/>
            <person name="Doyle S."/>
        </authorList>
    </citation>
    <scope>NUCLEOTIDE SEQUENCE [LARGE SCALE GENOMIC DNA]</scope>
    <source>
        <strain evidence="3 4">NCTC1659</strain>
    </source>
</reference>
<organism evidence="3 4">
    <name type="scientific">Canicola haemoglobinophilus</name>
    <dbReference type="NCBI Taxonomy" id="733"/>
    <lineage>
        <taxon>Bacteria</taxon>
        <taxon>Pseudomonadati</taxon>
        <taxon>Pseudomonadota</taxon>
        <taxon>Gammaproteobacteria</taxon>
        <taxon>Pasteurellales</taxon>
        <taxon>Pasteurellaceae</taxon>
        <taxon>Canicola</taxon>
    </lineage>
</organism>
<dbReference type="PANTHER" id="PTHR46558:SF11">
    <property type="entry name" value="HTH-TYPE TRANSCRIPTIONAL REGULATOR XRE"/>
    <property type="match status" value="1"/>
</dbReference>
<gene>
    <name evidence="3" type="ORF">NCTC1659_01017</name>
</gene>
<evidence type="ECO:0000313" key="4">
    <source>
        <dbReference type="Proteomes" id="UP000254329"/>
    </source>
</evidence>
<evidence type="ECO:0000256" key="1">
    <source>
        <dbReference type="ARBA" id="ARBA00023125"/>
    </source>
</evidence>
<evidence type="ECO:0000259" key="2">
    <source>
        <dbReference type="PROSITE" id="PS50943"/>
    </source>
</evidence>
<dbReference type="Proteomes" id="UP000254329">
    <property type="component" value="Unassembled WGS sequence"/>
</dbReference>
<keyword evidence="4" id="KW-1185">Reference proteome</keyword>
<dbReference type="EMBL" id="UGHF01000001">
    <property type="protein sequence ID" value="STO59752.1"/>
    <property type="molecule type" value="Genomic_DNA"/>
</dbReference>
<protein>
    <submittedName>
        <fullName evidence="3">Transcriptional regulator</fullName>
    </submittedName>
</protein>
<dbReference type="GO" id="GO:0003677">
    <property type="term" value="F:DNA binding"/>
    <property type="evidence" value="ECO:0007669"/>
    <property type="project" value="UniProtKB-KW"/>
</dbReference>
<evidence type="ECO:0000313" key="3">
    <source>
        <dbReference type="EMBL" id="STO59752.1"/>
    </source>
</evidence>
<dbReference type="STRING" id="733.B0186_07530"/>
<feature type="domain" description="HTH cro/C1-type" evidence="2">
    <location>
        <begin position="8"/>
        <end position="62"/>
    </location>
</feature>
<dbReference type="PANTHER" id="PTHR46558">
    <property type="entry name" value="TRACRIPTIONAL REGULATORY PROTEIN-RELATED-RELATED"/>
    <property type="match status" value="1"/>
</dbReference>
<dbReference type="Pfam" id="PF01381">
    <property type="entry name" value="HTH_3"/>
    <property type="match status" value="1"/>
</dbReference>
<dbReference type="SUPFAM" id="SSF47413">
    <property type="entry name" value="lambda repressor-like DNA-binding domains"/>
    <property type="match status" value="1"/>
</dbReference>
<name>A0A1V4B053_9PAST</name>
<dbReference type="InterPro" id="IPR001387">
    <property type="entry name" value="Cro/C1-type_HTH"/>
</dbReference>
<dbReference type="AlphaFoldDB" id="A0A1V4B053"/>
<keyword evidence="1" id="KW-0238">DNA-binding</keyword>
<accession>A0A1V4B053</accession>
<proteinExistence type="predicted"/>
<sequence length="129" mass="14628">MAKVNETVKVMREMNQLTQEDMAEKLGMSINGYSKLERGISKLSLEKLEQIATIFNINVSDLYSANEKGFFCLFSENSQNNSTYYANSDAVAAENEKLKLVVEHQKELLLQKDNEISALKEIITLMKQA</sequence>
<dbReference type="Gene3D" id="1.10.260.40">
    <property type="entry name" value="lambda repressor-like DNA-binding domains"/>
    <property type="match status" value="1"/>
</dbReference>
<dbReference type="SMART" id="SM00530">
    <property type="entry name" value="HTH_XRE"/>
    <property type="match status" value="1"/>
</dbReference>